<dbReference type="PANTHER" id="PTHR48025:SF9">
    <property type="entry name" value="OS02G0815200 PROTEIN"/>
    <property type="match status" value="1"/>
</dbReference>
<dbReference type="STRING" id="109376.A0A0D3E5J2"/>
<evidence type="ECO:0000259" key="4">
    <source>
        <dbReference type="PROSITE" id="PS50102"/>
    </source>
</evidence>
<keyword evidence="1 2" id="KW-0694">RNA-binding</keyword>
<feature type="domain" description="RRM" evidence="4">
    <location>
        <begin position="54"/>
        <end position="143"/>
    </location>
</feature>
<dbReference type="AlphaFoldDB" id="A0A0D3E5J2"/>
<dbReference type="eggNOG" id="KOG0118">
    <property type="taxonomic scope" value="Eukaryota"/>
</dbReference>
<dbReference type="InterPro" id="IPR012677">
    <property type="entry name" value="Nucleotide-bd_a/b_plait_sf"/>
</dbReference>
<organism evidence="5 6">
    <name type="scientific">Brassica oleracea var. oleracea</name>
    <dbReference type="NCBI Taxonomy" id="109376"/>
    <lineage>
        <taxon>Eukaryota</taxon>
        <taxon>Viridiplantae</taxon>
        <taxon>Streptophyta</taxon>
        <taxon>Embryophyta</taxon>
        <taxon>Tracheophyta</taxon>
        <taxon>Spermatophyta</taxon>
        <taxon>Magnoliopsida</taxon>
        <taxon>eudicotyledons</taxon>
        <taxon>Gunneridae</taxon>
        <taxon>Pentapetalae</taxon>
        <taxon>rosids</taxon>
        <taxon>malvids</taxon>
        <taxon>Brassicales</taxon>
        <taxon>Brassicaceae</taxon>
        <taxon>Brassiceae</taxon>
        <taxon>Brassica</taxon>
    </lineage>
</organism>
<dbReference type="GO" id="GO:1901259">
    <property type="term" value="P:chloroplast rRNA processing"/>
    <property type="evidence" value="ECO:0007669"/>
    <property type="project" value="TreeGrafter"/>
</dbReference>
<feature type="compositionally biased region" description="Basic and acidic residues" evidence="3">
    <location>
        <begin position="176"/>
        <end position="195"/>
    </location>
</feature>
<keyword evidence="6" id="KW-1185">Reference proteome</keyword>
<proteinExistence type="predicted"/>
<evidence type="ECO:0000313" key="5">
    <source>
        <dbReference type="EnsemblPlants" id="Bo9g048740.1"/>
    </source>
</evidence>
<dbReference type="GO" id="GO:0003729">
    <property type="term" value="F:mRNA binding"/>
    <property type="evidence" value="ECO:0007669"/>
    <property type="project" value="TreeGrafter"/>
</dbReference>
<accession>A0A0D3E5J2</accession>
<dbReference type="Proteomes" id="UP000032141">
    <property type="component" value="Chromosome C9"/>
</dbReference>
<evidence type="ECO:0000256" key="1">
    <source>
        <dbReference type="ARBA" id="ARBA00022884"/>
    </source>
</evidence>
<sequence>MTILLRPSTLSSTLGTCLNNVDSATLAQIIQGFANPEHVVVLYSRDTGQSRGFTFVTMRNVRRSQRHYQKPRWNFTSWRLERAFRECGLNVVGARVVNDGDTGKSTGYGFVCYSSKAEMETALGSLDGLELEGWAIRVNLTQGRNPDIIHQHFGIILSFLEDLQESSKVCYQTPEEGAKKESLSDNHATTPERSRPNQIAILYSAETPRRIVTVTHAQIARS</sequence>
<evidence type="ECO:0000256" key="3">
    <source>
        <dbReference type="SAM" id="MobiDB-lite"/>
    </source>
</evidence>
<evidence type="ECO:0000313" key="6">
    <source>
        <dbReference type="Proteomes" id="UP000032141"/>
    </source>
</evidence>
<name>A0A0D3E5J2_BRAOL</name>
<dbReference type="SUPFAM" id="SSF54928">
    <property type="entry name" value="RNA-binding domain, RBD"/>
    <property type="match status" value="2"/>
</dbReference>
<dbReference type="InterPro" id="IPR035979">
    <property type="entry name" value="RBD_domain_sf"/>
</dbReference>
<dbReference type="SMART" id="SM00360">
    <property type="entry name" value="RRM"/>
    <property type="match status" value="1"/>
</dbReference>
<dbReference type="PANTHER" id="PTHR48025">
    <property type="entry name" value="OS02G0815200 PROTEIN"/>
    <property type="match status" value="1"/>
</dbReference>
<dbReference type="Gramene" id="Bo9g048740.1">
    <property type="protein sequence ID" value="Bo9g048740.1"/>
    <property type="gene ID" value="Bo9g048740"/>
</dbReference>
<reference evidence="5 6" key="1">
    <citation type="journal article" date="2014" name="Genome Biol.">
        <title>Transcriptome and methylome profiling reveals relics of genome dominance in the mesopolyploid Brassica oleracea.</title>
        <authorList>
            <person name="Parkin I.A."/>
            <person name="Koh C."/>
            <person name="Tang H."/>
            <person name="Robinson S.J."/>
            <person name="Kagale S."/>
            <person name="Clarke W.E."/>
            <person name="Town C.D."/>
            <person name="Nixon J."/>
            <person name="Krishnakumar V."/>
            <person name="Bidwell S.L."/>
            <person name="Denoeud F."/>
            <person name="Belcram H."/>
            <person name="Links M.G."/>
            <person name="Just J."/>
            <person name="Clarke C."/>
            <person name="Bender T."/>
            <person name="Huebert T."/>
            <person name="Mason A.S."/>
            <person name="Pires J.C."/>
            <person name="Barker G."/>
            <person name="Moore J."/>
            <person name="Walley P.G."/>
            <person name="Manoli S."/>
            <person name="Batley J."/>
            <person name="Edwards D."/>
            <person name="Nelson M.N."/>
            <person name="Wang X."/>
            <person name="Paterson A.H."/>
            <person name="King G."/>
            <person name="Bancroft I."/>
            <person name="Chalhoub B."/>
            <person name="Sharpe A.G."/>
        </authorList>
    </citation>
    <scope>NUCLEOTIDE SEQUENCE</scope>
    <source>
        <strain evidence="5 6">cv. TO1000</strain>
    </source>
</reference>
<feature type="region of interest" description="Disordered" evidence="3">
    <location>
        <begin position="174"/>
        <end position="197"/>
    </location>
</feature>
<dbReference type="InterPro" id="IPR000504">
    <property type="entry name" value="RRM_dom"/>
</dbReference>
<dbReference type="HOGENOM" id="CLU_1246911_0_0_1"/>
<dbReference type="PROSITE" id="PS50102">
    <property type="entry name" value="RRM"/>
    <property type="match status" value="1"/>
</dbReference>
<dbReference type="InterPro" id="IPR050502">
    <property type="entry name" value="Euk_RNA-bind_prot"/>
</dbReference>
<evidence type="ECO:0000256" key="2">
    <source>
        <dbReference type="PROSITE-ProRule" id="PRU00176"/>
    </source>
</evidence>
<protein>
    <recommendedName>
        <fullName evidence="4">RRM domain-containing protein</fullName>
    </recommendedName>
</protein>
<dbReference type="Pfam" id="PF00076">
    <property type="entry name" value="RRM_1"/>
    <property type="match status" value="1"/>
</dbReference>
<reference evidence="5" key="2">
    <citation type="submission" date="2015-03" db="UniProtKB">
        <authorList>
            <consortium name="EnsemblPlants"/>
        </authorList>
    </citation>
    <scope>IDENTIFICATION</scope>
</reference>
<dbReference type="Gene3D" id="3.30.70.330">
    <property type="match status" value="2"/>
</dbReference>
<dbReference type="EnsemblPlants" id="Bo9g048740.1">
    <property type="protein sequence ID" value="Bo9g048740.1"/>
    <property type="gene ID" value="Bo9g048740"/>
</dbReference>
<dbReference type="GO" id="GO:0009535">
    <property type="term" value="C:chloroplast thylakoid membrane"/>
    <property type="evidence" value="ECO:0007669"/>
    <property type="project" value="TreeGrafter"/>
</dbReference>